<evidence type="ECO:0000256" key="8">
    <source>
        <dbReference type="SAM" id="Phobius"/>
    </source>
</evidence>
<evidence type="ECO:0000256" key="7">
    <source>
        <dbReference type="ARBA" id="ARBA00023224"/>
    </source>
</evidence>
<evidence type="ECO:0000256" key="4">
    <source>
        <dbReference type="ARBA" id="ARBA00022725"/>
    </source>
</evidence>
<evidence type="ECO:0000259" key="10">
    <source>
        <dbReference type="PROSITE" id="PS50262"/>
    </source>
</evidence>
<evidence type="ECO:0000256" key="5">
    <source>
        <dbReference type="ARBA" id="ARBA00022989"/>
    </source>
</evidence>
<keyword evidence="7" id="KW-0807">Transducer</keyword>
<dbReference type="PANTHER" id="PTHR26450">
    <property type="entry name" value="OLFACTORY RECEPTOR 56B1-RELATED"/>
    <property type="match status" value="1"/>
</dbReference>
<evidence type="ECO:0000256" key="6">
    <source>
        <dbReference type="ARBA" id="ARBA00023136"/>
    </source>
</evidence>
<dbReference type="PANTHER" id="PTHR26450:SF69">
    <property type="entry name" value="OLFACTORY RECEPTOR 56B1"/>
    <property type="match status" value="1"/>
</dbReference>
<dbReference type="PROSITE" id="PS50262">
    <property type="entry name" value="G_PROTEIN_RECEP_F1_2"/>
    <property type="match status" value="1"/>
</dbReference>
<keyword evidence="4" id="KW-0552">Olfaction</keyword>
<feature type="transmembrane region" description="Helical" evidence="8">
    <location>
        <begin position="54"/>
        <end position="77"/>
    </location>
</feature>
<feature type="signal peptide" evidence="9">
    <location>
        <begin position="1"/>
        <end position="19"/>
    </location>
</feature>
<comment type="subcellular location">
    <subcellularLocation>
        <location evidence="1">Membrane</location>
        <topology evidence="1">Multi-pass membrane protein</topology>
    </subcellularLocation>
</comment>
<feature type="chain" id="PRO_5045155125" description="G-protein coupled receptors family 1 profile domain-containing protein" evidence="9">
    <location>
        <begin position="20"/>
        <end position="341"/>
    </location>
</feature>
<dbReference type="Proteomes" id="UP001162483">
    <property type="component" value="Unassembled WGS sequence"/>
</dbReference>
<protein>
    <recommendedName>
        <fullName evidence="10">G-protein coupled receptors family 1 profile domain-containing protein</fullName>
    </recommendedName>
</protein>
<keyword evidence="2" id="KW-0716">Sensory transduction</keyword>
<organism evidence="11 12">
    <name type="scientific">Staurois parvus</name>
    <dbReference type="NCBI Taxonomy" id="386267"/>
    <lineage>
        <taxon>Eukaryota</taxon>
        <taxon>Metazoa</taxon>
        <taxon>Chordata</taxon>
        <taxon>Craniata</taxon>
        <taxon>Vertebrata</taxon>
        <taxon>Euteleostomi</taxon>
        <taxon>Amphibia</taxon>
        <taxon>Batrachia</taxon>
        <taxon>Anura</taxon>
        <taxon>Neobatrachia</taxon>
        <taxon>Ranoidea</taxon>
        <taxon>Ranidae</taxon>
        <taxon>Staurois</taxon>
    </lineage>
</organism>
<evidence type="ECO:0000256" key="9">
    <source>
        <dbReference type="SAM" id="SignalP"/>
    </source>
</evidence>
<dbReference type="InterPro" id="IPR000725">
    <property type="entry name" value="Olfact_rcpt"/>
</dbReference>
<dbReference type="InterPro" id="IPR000276">
    <property type="entry name" value="GPCR_Rhodpsn"/>
</dbReference>
<evidence type="ECO:0000256" key="1">
    <source>
        <dbReference type="ARBA" id="ARBA00004141"/>
    </source>
</evidence>
<reference evidence="11" key="1">
    <citation type="submission" date="2023-05" db="EMBL/GenBank/DDBJ databases">
        <authorList>
            <person name="Stuckert A."/>
        </authorList>
    </citation>
    <scope>NUCLEOTIDE SEQUENCE</scope>
</reference>
<dbReference type="PRINTS" id="PR00245">
    <property type="entry name" value="OLFACTORYR"/>
</dbReference>
<name>A0ABN9HNQ1_9NEOB</name>
<dbReference type="InterPro" id="IPR050402">
    <property type="entry name" value="OR51/52/56-like"/>
</dbReference>
<keyword evidence="5 8" id="KW-1133">Transmembrane helix</keyword>
<proteinExistence type="predicted"/>
<accession>A0ABN9HNQ1</accession>
<keyword evidence="3 8" id="KW-0812">Transmembrane</keyword>
<keyword evidence="9" id="KW-0732">Signal</keyword>
<sequence>MLIVIIIIVTLFFFPPTIGGALLAYDSNSGTNFTSNSSQGFSFICFPEVHSSDIAAPLTFLLIAAIISNVILLFIIFIEPKLHHPMYYFLAMLAMVDILLCTVTTPRVLLILWTEYKTISESACFSQMFFNTYWSAMESSIFLVMAYDRYVAICNPLHYPTIITNKLVAKACVFIVVRNLVVALPPPVLAARLDYCASRQIRHCFCEKHVCREAFMQRLHRKQHLWVGVLLVVRRNRRFSYHGFLFPHSPHSSESSLLQRCLQSLPHMRFPPYRNMYILLYRGLHDSVQSDTPGAPPSHSCNILYLHSLLPPLLNPLVYGMLTKEIRNSVKKMIGKIKIHP</sequence>
<dbReference type="EMBL" id="CATNWA010021645">
    <property type="protein sequence ID" value="CAI9623426.1"/>
    <property type="molecule type" value="Genomic_DNA"/>
</dbReference>
<keyword evidence="12" id="KW-1185">Reference proteome</keyword>
<feature type="transmembrane region" description="Helical" evidence="8">
    <location>
        <begin position="89"/>
        <end position="113"/>
    </location>
</feature>
<evidence type="ECO:0000256" key="3">
    <source>
        <dbReference type="ARBA" id="ARBA00022692"/>
    </source>
</evidence>
<feature type="domain" description="G-protein coupled receptors family 1 profile" evidence="10">
    <location>
        <begin position="68"/>
        <end position="341"/>
    </location>
</feature>
<dbReference type="SUPFAM" id="SSF81321">
    <property type="entry name" value="Family A G protein-coupled receptor-like"/>
    <property type="match status" value="1"/>
</dbReference>
<evidence type="ECO:0000256" key="2">
    <source>
        <dbReference type="ARBA" id="ARBA00022606"/>
    </source>
</evidence>
<evidence type="ECO:0000313" key="11">
    <source>
        <dbReference type="EMBL" id="CAI9623426.1"/>
    </source>
</evidence>
<keyword evidence="6 8" id="KW-0472">Membrane</keyword>
<dbReference type="Gene3D" id="1.20.1070.10">
    <property type="entry name" value="Rhodopsin 7-helix transmembrane proteins"/>
    <property type="match status" value="1"/>
</dbReference>
<dbReference type="InterPro" id="IPR017452">
    <property type="entry name" value="GPCR_Rhodpsn_7TM"/>
</dbReference>
<dbReference type="SMART" id="SM01381">
    <property type="entry name" value="7TM_GPCR_Srsx"/>
    <property type="match status" value="1"/>
</dbReference>
<dbReference type="PRINTS" id="PR00237">
    <property type="entry name" value="GPCRRHODOPSN"/>
</dbReference>
<dbReference type="Pfam" id="PF13853">
    <property type="entry name" value="7tm_4"/>
    <property type="match status" value="1"/>
</dbReference>
<comment type="caution">
    <text evidence="11">The sequence shown here is derived from an EMBL/GenBank/DDBJ whole genome shotgun (WGS) entry which is preliminary data.</text>
</comment>
<evidence type="ECO:0000313" key="12">
    <source>
        <dbReference type="Proteomes" id="UP001162483"/>
    </source>
</evidence>
<gene>
    <name evidence="11" type="ORF">SPARVUS_LOCUS16464230</name>
</gene>